<dbReference type="Gene3D" id="3.30.70.120">
    <property type="match status" value="1"/>
</dbReference>
<dbReference type="PIRSF" id="PIRSF006483">
    <property type="entry name" value="Membrane_protein_YitT"/>
    <property type="match status" value="1"/>
</dbReference>
<evidence type="ECO:0000256" key="5">
    <source>
        <dbReference type="ARBA" id="ARBA00023136"/>
    </source>
</evidence>
<evidence type="ECO:0000256" key="4">
    <source>
        <dbReference type="ARBA" id="ARBA00022989"/>
    </source>
</evidence>
<dbReference type="PANTHER" id="PTHR33545">
    <property type="entry name" value="UPF0750 MEMBRANE PROTEIN YITT-RELATED"/>
    <property type="match status" value="1"/>
</dbReference>
<dbReference type="RefSeq" id="WP_162356226.1">
    <property type="nucleotide sequence ID" value="NZ_CP048209.1"/>
</dbReference>
<feature type="transmembrane region" description="Helical" evidence="6">
    <location>
        <begin position="38"/>
        <end position="65"/>
    </location>
</feature>
<sequence>MTTSLRPSTRTSKIAATTLISALLIAYGFNQLLIPLKMISGGVSGITMIIGYATGLNIGWLYFILNVPVLIWGWRELGLRFVGWSLVAVIATTIFMQLIPTEALVQDLTLGAVFGGVVVGFGSGLALRAGSSSGGFDIIAAILSRKRDMSIGMVIFALNGSVIAALGFLTDDWDVALFSLLSIFTTGKIIDLIHINHVKMTAFIVTSRTEAMREALIPLYRGVTVIRTRGGYTNTENDMLMTVTTRYELNELRKIIAATDPKAFVNIVETVGVLGDFRKPVL</sequence>
<evidence type="ECO:0000259" key="7">
    <source>
        <dbReference type="Pfam" id="PF10035"/>
    </source>
</evidence>
<accession>A0A6C0FY22</accession>
<feature type="transmembrane region" description="Helical" evidence="6">
    <location>
        <begin position="77"/>
        <end position="99"/>
    </location>
</feature>
<keyword evidence="2" id="KW-1003">Cell membrane</keyword>
<dbReference type="InterPro" id="IPR019264">
    <property type="entry name" value="DUF2179"/>
</dbReference>
<keyword evidence="4 6" id="KW-1133">Transmembrane helix</keyword>
<keyword evidence="3 6" id="KW-0812">Transmembrane</keyword>
<evidence type="ECO:0000256" key="6">
    <source>
        <dbReference type="SAM" id="Phobius"/>
    </source>
</evidence>
<dbReference type="GO" id="GO:0005886">
    <property type="term" value="C:plasma membrane"/>
    <property type="evidence" value="ECO:0007669"/>
    <property type="project" value="UniProtKB-SubCell"/>
</dbReference>
<organism evidence="8 9">
    <name type="scientific">Paenibacillus lycopersici</name>
    <dbReference type="NCBI Taxonomy" id="2704462"/>
    <lineage>
        <taxon>Bacteria</taxon>
        <taxon>Bacillati</taxon>
        <taxon>Bacillota</taxon>
        <taxon>Bacilli</taxon>
        <taxon>Bacillales</taxon>
        <taxon>Paenibacillaceae</taxon>
        <taxon>Paenibacillus</taxon>
    </lineage>
</organism>
<feature type="domain" description="DUF2179" evidence="7">
    <location>
        <begin position="221"/>
        <end position="275"/>
    </location>
</feature>
<evidence type="ECO:0000256" key="2">
    <source>
        <dbReference type="ARBA" id="ARBA00022475"/>
    </source>
</evidence>
<evidence type="ECO:0000256" key="1">
    <source>
        <dbReference type="ARBA" id="ARBA00004651"/>
    </source>
</evidence>
<dbReference type="KEGG" id="plyc:GXP70_09560"/>
<protein>
    <submittedName>
        <fullName evidence="8">YitT family protein</fullName>
    </submittedName>
</protein>
<feature type="transmembrane region" description="Helical" evidence="6">
    <location>
        <begin position="175"/>
        <end position="193"/>
    </location>
</feature>
<feature type="transmembrane region" description="Helical" evidence="6">
    <location>
        <begin position="111"/>
        <end position="130"/>
    </location>
</feature>
<evidence type="ECO:0000313" key="8">
    <source>
        <dbReference type="EMBL" id="QHT60164.1"/>
    </source>
</evidence>
<keyword evidence="9" id="KW-1185">Reference proteome</keyword>
<dbReference type="InterPro" id="IPR003740">
    <property type="entry name" value="YitT"/>
</dbReference>
<reference evidence="8 9" key="1">
    <citation type="submission" date="2020-01" db="EMBL/GenBank/DDBJ databases">
        <title>Paenibacillus sp. nov., isolated from tomato rhizosphere.</title>
        <authorList>
            <person name="Weon H.-Y."/>
            <person name="Lee S.A."/>
        </authorList>
    </citation>
    <scope>NUCLEOTIDE SEQUENCE [LARGE SCALE GENOMIC DNA]</scope>
    <source>
        <strain evidence="8 9">12200R-189</strain>
    </source>
</reference>
<dbReference type="Proteomes" id="UP000476064">
    <property type="component" value="Chromosome"/>
</dbReference>
<evidence type="ECO:0000256" key="3">
    <source>
        <dbReference type="ARBA" id="ARBA00022692"/>
    </source>
</evidence>
<dbReference type="InterPro" id="IPR015867">
    <property type="entry name" value="N-reg_PII/ATP_PRibTrfase_C"/>
</dbReference>
<dbReference type="CDD" id="cd16380">
    <property type="entry name" value="YitT_C"/>
    <property type="match status" value="1"/>
</dbReference>
<dbReference type="AlphaFoldDB" id="A0A6C0FY22"/>
<gene>
    <name evidence="8" type="ORF">GXP70_09560</name>
</gene>
<feature type="transmembrane region" description="Helical" evidence="6">
    <location>
        <begin position="151"/>
        <end position="169"/>
    </location>
</feature>
<evidence type="ECO:0000313" key="9">
    <source>
        <dbReference type="Proteomes" id="UP000476064"/>
    </source>
</evidence>
<dbReference type="Pfam" id="PF10035">
    <property type="entry name" value="DUF2179"/>
    <property type="match status" value="1"/>
</dbReference>
<dbReference type="Pfam" id="PF02588">
    <property type="entry name" value="YitT_membrane"/>
    <property type="match status" value="1"/>
</dbReference>
<keyword evidence="5 6" id="KW-0472">Membrane</keyword>
<proteinExistence type="predicted"/>
<comment type="subcellular location">
    <subcellularLocation>
        <location evidence="1">Cell membrane</location>
        <topology evidence="1">Multi-pass membrane protein</topology>
    </subcellularLocation>
</comment>
<dbReference type="EMBL" id="CP048209">
    <property type="protein sequence ID" value="QHT60164.1"/>
    <property type="molecule type" value="Genomic_DNA"/>
</dbReference>
<dbReference type="InterPro" id="IPR051461">
    <property type="entry name" value="UPF0750_membrane"/>
</dbReference>
<dbReference type="PANTHER" id="PTHR33545:SF5">
    <property type="entry name" value="UPF0750 MEMBRANE PROTEIN YITT"/>
    <property type="match status" value="1"/>
</dbReference>
<name>A0A6C0FY22_9BACL</name>